<evidence type="ECO:0000313" key="2">
    <source>
        <dbReference type="EMBL" id="KFO38510.1"/>
    </source>
</evidence>
<protein>
    <submittedName>
        <fullName evidence="2">Uncharacterized protein</fullName>
    </submittedName>
</protein>
<sequence length="148" mass="16037">MPPGLSPEQAWAWALDNFEALCRHSCQGRGEEHSHERQPLPWVSTQGRPTPTVARGQKRRRESHVHDPTAHSTEELQAAQGAAEAEVSRAPLAPNQPGDAGIIDRAAQIQAPSICCSPGQPRKLLKTQAYSSQQPKRKGSPAFGKPLA</sequence>
<dbReference type="AlphaFoldDB" id="A0A091E7B2"/>
<organism evidence="2 3">
    <name type="scientific">Fukomys damarensis</name>
    <name type="common">Damaraland mole rat</name>
    <name type="synonym">Cryptomys damarensis</name>
    <dbReference type="NCBI Taxonomy" id="885580"/>
    <lineage>
        <taxon>Eukaryota</taxon>
        <taxon>Metazoa</taxon>
        <taxon>Chordata</taxon>
        <taxon>Craniata</taxon>
        <taxon>Vertebrata</taxon>
        <taxon>Euteleostomi</taxon>
        <taxon>Mammalia</taxon>
        <taxon>Eutheria</taxon>
        <taxon>Euarchontoglires</taxon>
        <taxon>Glires</taxon>
        <taxon>Rodentia</taxon>
        <taxon>Hystricomorpha</taxon>
        <taxon>Bathyergidae</taxon>
        <taxon>Fukomys</taxon>
    </lineage>
</organism>
<feature type="compositionally biased region" description="Basic and acidic residues" evidence="1">
    <location>
        <begin position="29"/>
        <end position="38"/>
    </location>
</feature>
<accession>A0A091E7B2</accession>
<reference evidence="2 3" key="1">
    <citation type="submission" date="2013-11" db="EMBL/GenBank/DDBJ databases">
        <title>The Damaraland mole rat (Fukomys damarensis) genome and evolution of African mole rats.</title>
        <authorList>
            <person name="Gladyshev V.N."/>
            <person name="Fang X."/>
        </authorList>
    </citation>
    <scope>NUCLEOTIDE SEQUENCE [LARGE SCALE GENOMIC DNA]</scope>
    <source>
        <tissue evidence="2">Liver</tissue>
    </source>
</reference>
<keyword evidence="3" id="KW-1185">Reference proteome</keyword>
<feature type="compositionally biased region" description="Low complexity" evidence="1">
    <location>
        <begin position="75"/>
        <end position="85"/>
    </location>
</feature>
<gene>
    <name evidence="2" type="ORF">H920_00085</name>
</gene>
<feature type="compositionally biased region" description="Basic and acidic residues" evidence="1">
    <location>
        <begin position="64"/>
        <end position="74"/>
    </location>
</feature>
<dbReference type="EMBL" id="KN115480">
    <property type="protein sequence ID" value="KFO38510.1"/>
    <property type="molecule type" value="Genomic_DNA"/>
</dbReference>
<feature type="region of interest" description="Disordered" evidence="1">
    <location>
        <begin position="26"/>
        <end position="148"/>
    </location>
</feature>
<proteinExistence type="predicted"/>
<dbReference type="Proteomes" id="UP000028990">
    <property type="component" value="Unassembled WGS sequence"/>
</dbReference>
<name>A0A091E7B2_FUKDA</name>
<evidence type="ECO:0000313" key="3">
    <source>
        <dbReference type="Proteomes" id="UP000028990"/>
    </source>
</evidence>
<evidence type="ECO:0000256" key="1">
    <source>
        <dbReference type="SAM" id="MobiDB-lite"/>
    </source>
</evidence>